<evidence type="ECO:0000313" key="2">
    <source>
        <dbReference type="Proteomes" id="UP000652761"/>
    </source>
</evidence>
<keyword evidence="2" id="KW-1185">Reference proteome</keyword>
<accession>A0A843TNI0</accession>
<gene>
    <name evidence="1" type="ORF">Taro_004079</name>
</gene>
<sequence>MTIRLQLRIDGDSTMIWAEVCICRQMHSGIENLSFVLGCLCVSVDRYIASVDRYTQRCKPEFCLGMTV</sequence>
<evidence type="ECO:0000313" key="1">
    <source>
        <dbReference type="EMBL" id="MQL71756.1"/>
    </source>
</evidence>
<dbReference type="Proteomes" id="UP000652761">
    <property type="component" value="Unassembled WGS sequence"/>
</dbReference>
<reference evidence="1" key="1">
    <citation type="submission" date="2017-07" db="EMBL/GenBank/DDBJ databases">
        <title>Taro Niue Genome Assembly and Annotation.</title>
        <authorList>
            <person name="Atibalentja N."/>
            <person name="Keating K."/>
            <person name="Fields C.J."/>
        </authorList>
    </citation>
    <scope>NUCLEOTIDE SEQUENCE</scope>
    <source>
        <strain evidence="1">Niue_2</strain>
        <tissue evidence="1">Leaf</tissue>
    </source>
</reference>
<comment type="caution">
    <text evidence="1">The sequence shown here is derived from an EMBL/GenBank/DDBJ whole genome shotgun (WGS) entry which is preliminary data.</text>
</comment>
<organism evidence="1 2">
    <name type="scientific">Colocasia esculenta</name>
    <name type="common">Wild taro</name>
    <name type="synonym">Arum esculentum</name>
    <dbReference type="NCBI Taxonomy" id="4460"/>
    <lineage>
        <taxon>Eukaryota</taxon>
        <taxon>Viridiplantae</taxon>
        <taxon>Streptophyta</taxon>
        <taxon>Embryophyta</taxon>
        <taxon>Tracheophyta</taxon>
        <taxon>Spermatophyta</taxon>
        <taxon>Magnoliopsida</taxon>
        <taxon>Liliopsida</taxon>
        <taxon>Araceae</taxon>
        <taxon>Aroideae</taxon>
        <taxon>Colocasieae</taxon>
        <taxon>Colocasia</taxon>
    </lineage>
</organism>
<dbReference type="AlphaFoldDB" id="A0A843TNI0"/>
<protein>
    <submittedName>
        <fullName evidence="1">Uncharacterized protein</fullName>
    </submittedName>
</protein>
<proteinExistence type="predicted"/>
<name>A0A843TNI0_COLES</name>
<dbReference type="EMBL" id="NMUH01000108">
    <property type="protein sequence ID" value="MQL71756.1"/>
    <property type="molecule type" value="Genomic_DNA"/>
</dbReference>